<protein>
    <submittedName>
        <fullName evidence="3">Reticuline oxidase-like protein</fullName>
    </submittedName>
</protein>
<feature type="domain" description="FAD-binding PCMH-type" evidence="2">
    <location>
        <begin position="1"/>
        <end position="120"/>
    </location>
</feature>
<dbReference type="SMR" id="A0A1J6KYW9"/>
<name>A0A1J6KYW9_NICAT</name>
<dbReference type="Pfam" id="PF01565">
    <property type="entry name" value="FAD_binding_4"/>
    <property type="match status" value="1"/>
</dbReference>
<dbReference type="Gene3D" id="3.40.462.20">
    <property type="match status" value="1"/>
</dbReference>
<dbReference type="SUPFAM" id="SSF56176">
    <property type="entry name" value="FAD-binding/transporter-associated domain-like"/>
    <property type="match status" value="1"/>
</dbReference>
<gene>
    <name evidence="3" type="ORF">A4A49_30922</name>
</gene>
<reference evidence="3" key="1">
    <citation type="submission" date="2016-11" db="EMBL/GenBank/DDBJ databases">
        <title>The genome of Nicotiana attenuata.</title>
        <authorList>
            <person name="Xu S."/>
            <person name="Brockmoeller T."/>
            <person name="Gaquerel E."/>
            <person name="Navarro A."/>
            <person name="Kuhl H."/>
            <person name="Gase K."/>
            <person name="Ling Z."/>
            <person name="Zhou W."/>
            <person name="Kreitzer C."/>
            <person name="Stanke M."/>
            <person name="Tang H."/>
            <person name="Lyons E."/>
            <person name="Pandey P."/>
            <person name="Pandey S.P."/>
            <person name="Timmermann B."/>
            <person name="Baldwin I.T."/>
        </authorList>
    </citation>
    <scope>NUCLEOTIDE SEQUENCE [LARGE SCALE GENOMIC DNA]</scope>
    <source>
        <strain evidence="3">UT</strain>
    </source>
</reference>
<evidence type="ECO:0000259" key="2">
    <source>
        <dbReference type="PROSITE" id="PS51387"/>
    </source>
</evidence>
<comment type="caution">
    <text evidence="3">The sequence shown here is derived from an EMBL/GenBank/DDBJ whole genome shotgun (WGS) entry which is preliminary data.</text>
</comment>
<dbReference type="EMBL" id="MJEQ01002255">
    <property type="protein sequence ID" value="OIT27859.1"/>
    <property type="molecule type" value="Genomic_DNA"/>
</dbReference>
<dbReference type="OMA" id="GLESTDC"/>
<accession>A0A1J6KYW9</accession>
<dbReference type="Gene3D" id="3.30.465.10">
    <property type="match status" value="1"/>
</dbReference>
<dbReference type="PANTHER" id="PTHR32448">
    <property type="entry name" value="OS08G0158400 PROTEIN"/>
    <property type="match status" value="1"/>
</dbReference>
<evidence type="ECO:0000256" key="1">
    <source>
        <dbReference type="SAM" id="MobiDB-lite"/>
    </source>
</evidence>
<evidence type="ECO:0000313" key="3">
    <source>
        <dbReference type="EMBL" id="OIT27859.1"/>
    </source>
</evidence>
<dbReference type="InterPro" id="IPR016166">
    <property type="entry name" value="FAD-bd_PCMH"/>
</dbReference>
<dbReference type="GO" id="GO:0071949">
    <property type="term" value="F:FAD binding"/>
    <property type="evidence" value="ECO:0007669"/>
    <property type="project" value="InterPro"/>
</dbReference>
<dbReference type="InterPro" id="IPR006094">
    <property type="entry name" value="Oxid_FAD_bind_N"/>
</dbReference>
<organism evidence="3 4">
    <name type="scientific">Nicotiana attenuata</name>
    <name type="common">Coyote tobacco</name>
    <dbReference type="NCBI Taxonomy" id="49451"/>
    <lineage>
        <taxon>Eukaryota</taxon>
        <taxon>Viridiplantae</taxon>
        <taxon>Streptophyta</taxon>
        <taxon>Embryophyta</taxon>
        <taxon>Tracheophyta</taxon>
        <taxon>Spermatophyta</taxon>
        <taxon>Magnoliopsida</taxon>
        <taxon>eudicotyledons</taxon>
        <taxon>Gunneridae</taxon>
        <taxon>Pentapetalae</taxon>
        <taxon>asterids</taxon>
        <taxon>lamiids</taxon>
        <taxon>Solanales</taxon>
        <taxon>Solanaceae</taxon>
        <taxon>Nicotianoideae</taxon>
        <taxon>Nicotianeae</taxon>
        <taxon>Nicotiana</taxon>
    </lineage>
</organism>
<dbReference type="PROSITE" id="PS51387">
    <property type="entry name" value="FAD_PCMH"/>
    <property type="match status" value="1"/>
</dbReference>
<dbReference type="Proteomes" id="UP000187609">
    <property type="component" value="Unassembled WGS sequence"/>
</dbReference>
<keyword evidence="4" id="KW-1185">Reference proteome</keyword>
<dbReference type="Gramene" id="OIT27859">
    <property type="protein sequence ID" value="OIT27859"/>
    <property type="gene ID" value="A4A49_30922"/>
</dbReference>
<proteinExistence type="predicted"/>
<evidence type="ECO:0000313" key="4">
    <source>
        <dbReference type="Proteomes" id="UP000187609"/>
    </source>
</evidence>
<sequence length="317" mass="35662">MSNLRSVDVDIHNETAWVQAGATLGELYYRIWEKSKIHAFPAGICPTVGVGGHITGGGYGNLLRKYGLSVDNLIDAHIVDVHGRILNRESMGEDLFWAISGGGGASFGVITAYKIKLVKVPDIVTVFRVVRTLEQNAIDIVYRWQFIADKIDNNLFIRLTLKPTDDKQKGTKTITATFVALFLGDSRKLLSVIDRDFPQLGLHIEDCKEMSWIESELFWANFPDGTPPDALLNRMPGAKFLKRKSDYLQKPIPKEKLKSIFDKMIELGDTELVFNPYGGKMNEIPERATPFPHRAGNIKSSMQQIGRKKERKQRTSI</sequence>
<feature type="compositionally biased region" description="Basic residues" evidence="1">
    <location>
        <begin position="306"/>
        <end position="317"/>
    </location>
</feature>
<dbReference type="InterPro" id="IPR016169">
    <property type="entry name" value="FAD-bd_PCMH_sub2"/>
</dbReference>
<feature type="region of interest" description="Disordered" evidence="1">
    <location>
        <begin position="294"/>
        <end position="317"/>
    </location>
</feature>
<dbReference type="AlphaFoldDB" id="A0A1J6KYW9"/>
<dbReference type="InterPro" id="IPR036318">
    <property type="entry name" value="FAD-bd_PCMH-like_sf"/>
</dbReference>